<dbReference type="EMBL" id="BAAAUT010000001">
    <property type="protein sequence ID" value="GAA3114501.1"/>
    <property type="molecule type" value="Genomic_DNA"/>
</dbReference>
<dbReference type="PANTHER" id="PTHR33495:SF2">
    <property type="entry name" value="ANTI-SIGMA FACTOR ANTAGONIST TM_1081-RELATED"/>
    <property type="match status" value="1"/>
</dbReference>
<dbReference type="InterPro" id="IPR003658">
    <property type="entry name" value="Anti-sigma_ant"/>
</dbReference>
<dbReference type="NCBIfam" id="TIGR00377">
    <property type="entry name" value="ant_ant_sig"/>
    <property type="match status" value="1"/>
</dbReference>
<dbReference type="Proteomes" id="UP001500320">
    <property type="component" value="Unassembled WGS sequence"/>
</dbReference>
<evidence type="ECO:0000313" key="5">
    <source>
        <dbReference type="Proteomes" id="UP001500320"/>
    </source>
</evidence>
<dbReference type="Gene3D" id="3.30.750.24">
    <property type="entry name" value="STAS domain"/>
    <property type="match status" value="1"/>
</dbReference>
<name>A0ABP6MHV3_9ACTN</name>
<accession>A0ABP6MHV3</accession>
<comment type="similarity">
    <text evidence="1 2">Belongs to the anti-sigma-factor antagonist family.</text>
</comment>
<evidence type="ECO:0000256" key="1">
    <source>
        <dbReference type="ARBA" id="ARBA00009013"/>
    </source>
</evidence>
<dbReference type="SUPFAM" id="SSF52091">
    <property type="entry name" value="SpoIIaa-like"/>
    <property type="match status" value="1"/>
</dbReference>
<reference evidence="5" key="1">
    <citation type="journal article" date="2019" name="Int. J. Syst. Evol. Microbiol.">
        <title>The Global Catalogue of Microorganisms (GCM) 10K type strain sequencing project: providing services to taxonomists for standard genome sequencing and annotation.</title>
        <authorList>
            <consortium name="The Broad Institute Genomics Platform"/>
            <consortium name="The Broad Institute Genome Sequencing Center for Infectious Disease"/>
            <person name="Wu L."/>
            <person name="Ma J."/>
        </authorList>
    </citation>
    <scope>NUCLEOTIDE SEQUENCE [LARGE SCALE GENOMIC DNA]</scope>
    <source>
        <strain evidence="5">JCM 9373</strain>
    </source>
</reference>
<keyword evidence="5" id="KW-1185">Reference proteome</keyword>
<feature type="domain" description="STAS" evidence="3">
    <location>
        <begin position="4"/>
        <end position="114"/>
    </location>
</feature>
<dbReference type="InterPro" id="IPR036513">
    <property type="entry name" value="STAS_dom_sf"/>
</dbReference>
<comment type="caution">
    <text evidence="4">The sequence shown here is derived from an EMBL/GenBank/DDBJ whole genome shotgun (WGS) entry which is preliminary data.</text>
</comment>
<dbReference type="RefSeq" id="WP_344854791.1">
    <property type="nucleotide sequence ID" value="NZ_BAAAUT010000001.1"/>
</dbReference>
<evidence type="ECO:0000256" key="2">
    <source>
        <dbReference type="RuleBase" id="RU003749"/>
    </source>
</evidence>
<evidence type="ECO:0000259" key="3">
    <source>
        <dbReference type="PROSITE" id="PS50801"/>
    </source>
</evidence>
<protein>
    <recommendedName>
        <fullName evidence="2">Anti-sigma factor antagonist</fullName>
    </recommendedName>
</protein>
<dbReference type="PROSITE" id="PS50801">
    <property type="entry name" value="STAS"/>
    <property type="match status" value="1"/>
</dbReference>
<dbReference type="Pfam" id="PF01740">
    <property type="entry name" value="STAS"/>
    <property type="match status" value="1"/>
</dbReference>
<evidence type="ECO:0000313" key="4">
    <source>
        <dbReference type="EMBL" id="GAA3114501.1"/>
    </source>
</evidence>
<organism evidence="4 5">
    <name type="scientific">Planomonospora alba</name>
    <dbReference type="NCBI Taxonomy" id="161354"/>
    <lineage>
        <taxon>Bacteria</taxon>
        <taxon>Bacillati</taxon>
        <taxon>Actinomycetota</taxon>
        <taxon>Actinomycetes</taxon>
        <taxon>Streptosporangiales</taxon>
        <taxon>Streptosporangiaceae</taxon>
        <taxon>Planomonospora</taxon>
    </lineage>
</organism>
<proteinExistence type="inferred from homology"/>
<dbReference type="InterPro" id="IPR002645">
    <property type="entry name" value="STAS_dom"/>
</dbReference>
<dbReference type="PANTHER" id="PTHR33495">
    <property type="entry name" value="ANTI-SIGMA FACTOR ANTAGONIST TM_1081-RELATED-RELATED"/>
    <property type="match status" value="1"/>
</dbReference>
<dbReference type="CDD" id="cd07043">
    <property type="entry name" value="STAS_anti-anti-sigma_factors"/>
    <property type="match status" value="1"/>
</dbReference>
<gene>
    <name evidence="4" type="ORF">GCM10010466_01990</name>
</gene>
<sequence length="114" mass="11923">MAVFTVSTHRHGTALVVRAGGELDYSHAPVLRGELARIWETGPPATLVIDVTGLAFCDSAGIAELILALQRSRDLGTRLVLAGVHGVLERILALTGLRPAFEVSPSVEEALGGA</sequence>